<dbReference type="AlphaFoldDB" id="A0A7F5RKT6"/>
<dbReference type="GO" id="GO:0022857">
    <property type="term" value="F:transmembrane transporter activity"/>
    <property type="evidence" value="ECO:0007669"/>
    <property type="project" value="InterPro"/>
</dbReference>
<feature type="transmembrane region" description="Helical" evidence="5">
    <location>
        <begin position="227"/>
        <end position="247"/>
    </location>
</feature>
<evidence type="ECO:0000256" key="5">
    <source>
        <dbReference type="SAM" id="Phobius"/>
    </source>
</evidence>
<feature type="transmembrane region" description="Helical" evidence="5">
    <location>
        <begin position="96"/>
        <end position="115"/>
    </location>
</feature>
<evidence type="ECO:0000256" key="2">
    <source>
        <dbReference type="ARBA" id="ARBA00022692"/>
    </source>
</evidence>
<dbReference type="InterPro" id="IPR011701">
    <property type="entry name" value="MFS"/>
</dbReference>
<feature type="transmembrane region" description="Helical" evidence="5">
    <location>
        <begin position="311"/>
        <end position="336"/>
    </location>
</feature>
<feature type="transmembrane region" description="Helical" evidence="5">
    <location>
        <begin position="342"/>
        <end position="366"/>
    </location>
</feature>
<dbReference type="InterPro" id="IPR020846">
    <property type="entry name" value="MFS_dom"/>
</dbReference>
<dbReference type="KEGG" id="apln:108737815"/>
<sequence>MSPRKYTVEDETKKEGCFLGVRHLQIVLISCMAGICFGKNVNFSVAIVAMTNTNANSDIPTYNWTDTNLLISSYYWVTFPFQIAAGIASEKYGSKWLLAIAAFISSTFTAALPLMAQFGSWGVMICRIVQGATQAMVFPSAFNLVAKWAPVPERTRLCSIMFTGSSVGTIISMSLSGFICASTMGWPLVFYVSGAVGYTWLIFWLMFGSNCPQDHPWISDKEKEYILSTQGTNVPVKVIIIVTLLIIALRRLDVTEGVFGPAAALIILAAFGKEATATMIILLLVIAVGVNSAITSGFMMNNTDIAPNYAATVNALTNGGSIIFSIVGPIAVHLVVTDTTNIYQWGLIFYITAAFYLVAGVFYLVFGSAEVQAWNSGGTKKELPAP</sequence>
<gene>
    <name evidence="8" type="primary">LOC108737815</name>
</gene>
<feature type="transmembrane region" description="Helical" evidence="5">
    <location>
        <begin position="160"/>
        <end position="181"/>
    </location>
</feature>
<keyword evidence="4 5" id="KW-0472">Membrane</keyword>
<dbReference type="OrthoDB" id="2985014at2759"/>
<dbReference type="InterPro" id="IPR050382">
    <property type="entry name" value="MFS_Na/Anion_cotransporter"/>
</dbReference>
<evidence type="ECO:0000256" key="3">
    <source>
        <dbReference type="ARBA" id="ARBA00022989"/>
    </source>
</evidence>
<evidence type="ECO:0000256" key="1">
    <source>
        <dbReference type="ARBA" id="ARBA00004141"/>
    </source>
</evidence>
<dbReference type="GO" id="GO:0016020">
    <property type="term" value="C:membrane"/>
    <property type="evidence" value="ECO:0007669"/>
    <property type="project" value="UniProtKB-SubCell"/>
</dbReference>
<comment type="subcellular location">
    <subcellularLocation>
        <location evidence="1">Membrane</location>
        <topology evidence="1">Multi-pass membrane protein</topology>
    </subcellularLocation>
</comment>
<evidence type="ECO:0000259" key="6">
    <source>
        <dbReference type="PROSITE" id="PS50850"/>
    </source>
</evidence>
<dbReference type="Proteomes" id="UP000192223">
    <property type="component" value="Unplaced"/>
</dbReference>
<dbReference type="PANTHER" id="PTHR11662">
    <property type="entry name" value="SOLUTE CARRIER FAMILY 17"/>
    <property type="match status" value="1"/>
</dbReference>
<evidence type="ECO:0000313" key="8">
    <source>
        <dbReference type="RefSeq" id="XP_025836450.1"/>
    </source>
</evidence>
<feature type="transmembrane region" description="Helical" evidence="5">
    <location>
        <begin position="254"/>
        <end position="271"/>
    </location>
</feature>
<evidence type="ECO:0000256" key="4">
    <source>
        <dbReference type="ARBA" id="ARBA00023136"/>
    </source>
</evidence>
<dbReference type="GO" id="GO:0006820">
    <property type="term" value="P:monoatomic anion transport"/>
    <property type="evidence" value="ECO:0007669"/>
    <property type="project" value="TreeGrafter"/>
</dbReference>
<feature type="transmembrane region" description="Helical" evidence="5">
    <location>
        <begin position="277"/>
        <end position="299"/>
    </location>
</feature>
<dbReference type="GeneID" id="108737815"/>
<dbReference type="SUPFAM" id="SSF103473">
    <property type="entry name" value="MFS general substrate transporter"/>
    <property type="match status" value="1"/>
</dbReference>
<keyword evidence="2 5" id="KW-0812">Transmembrane</keyword>
<dbReference type="InterPro" id="IPR036259">
    <property type="entry name" value="MFS_trans_sf"/>
</dbReference>
<dbReference type="PANTHER" id="PTHR11662:SF280">
    <property type="entry name" value="FI21844P1-RELATED"/>
    <property type="match status" value="1"/>
</dbReference>
<proteinExistence type="predicted"/>
<accession>A0A7F5RKT6</accession>
<keyword evidence="7" id="KW-1185">Reference proteome</keyword>
<dbReference type="PROSITE" id="PS50850">
    <property type="entry name" value="MFS"/>
    <property type="match status" value="1"/>
</dbReference>
<name>A0A7F5RKT6_AGRPL</name>
<keyword evidence="3 5" id="KW-1133">Transmembrane helix</keyword>
<feature type="transmembrane region" description="Helical" evidence="5">
    <location>
        <begin position="188"/>
        <end position="207"/>
    </location>
</feature>
<feature type="transmembrane region" description="Helical" evidence="5">
    <location>
        <begin position="26"/>
        <end position="49"/>
    </location>
</feature>
<evidence type="ECO:0000313" key="7">
    <source>
        <dbReference type="Proteomes" id="UP000192223"/>
    </source>
</evidence>
<dbReference type="Gene3D" id="1.20.1250.20">
    <property type="entry name" value="MFS general substrate transporter like domains"/>
    <property type="match status" value="2"/>
</dbReference>
<dbReference type="InParanoid" id="A0A7F5RKT6"/>
<dbReference type="RefSeq" id="XP_025836450.1">
    <property type="nucleotide sequence ID" value="XM_025980665.1"/>
</dbReference>
<protein>
    <submittedName>
        <fullName evidence="8">Inorganic phosphate cotransporter</fullName>
    </submittedName>
</protein>
<reference evidence="8" key="1">
    <citation type="submission" date="2025-08" db="UniProtKB">
        <authorList>
            <consortium name="RefSeq"/>
        </authorList>
    </citation>
    <scope>IDENTIFICATION</scope>
    <source>
        <tissue evidence="8">Entire body</tissue>
    </source>
</reference>
<feature type="domain" description="Major facilitator superfamily (MFS) profile" evidence="6">
    <location>
        <begin position="26"/>
        <end position="386"/>
    </location>
</feature>
<organism evidence="7 8">
    <name type="scientific">Agrilus planipennis</name>
    <name type="common">Emerald ash borer</name>
    <name type="synonym">Agrilus marcopoli</name>
    <dbReference type="NCBI Taxonomy" id="224129"/>
    <lineage>
        <taxon>Eukaryota</taxon>
        <taxon>Metazoa</taxon>
        <taxon>Ecdysozoa</taxon>
        <taxon>Arthropoda</taxon>
        <taxon>Hexapoda</taxon>
        <taxon>Insecta</taxon>
        <taxon>Pterygota</taxon>
        <taxon>Neoptera</taxon>
        <taxon>Endopterygota</taxon>
        <taxon>Coleoptera</taxon>
        <taxon>Polyphaga</taxon>
        <taxon>Elateriformia</taxon>
        <taxon>Buprestoidea</taxon>
        <taxon>Buprestidae</taxon>
        <taxon>Agrilinae</taxon>
        <taxon>Agrilus</taxon>
    </lineage>
</organism>
<feature type="transmembrane region" description="Helical" evidence="5">
    <location>
        <begin position="69"/>
        <end position="89"/>
    </location>
</feature>
<dbReference type="Pfam" id="PF07690">
    <property type="entry name" value="MFS_1"/>
    <property type="match status" value="1"/>
</dbReference>